<dbReference type="EMBL" id="GG663742">
    <property type="protein sequence ID" value="EEH55247.1"/>
    <property type="molecule type" value="Genomic_DNA"/>
</dbReference>
<gene>
    <name evidence="13" type="ORF">MICPUCDRAFT_69257</name>
</gene>
<accession>C1MXZ7</accession>
<dbReference type="GO" id="GO:0016020">
    <property type="term" value="C:membrane"/>
    <property type="evidence" value="ECO:0007669"/>
    <property type="project" value="UniProtKB-SubCell"/>
</dbReference>
<dbReference type="GeneID" id="9686222"/>
<keyword evidence="8 12" id="KW-0472">Membrane</keyword>
<dbReference type="OrthoDB" id="550113at2759"/>
<evidence type="ECO:0000313" key="14">
    <source>
        <dbReference type="Proteomes" id="UP000001876"/>
    </source>
</evidence>
<feature type="region of interest" description="Disordered" evidence="11">
    <location>
        <begin position="32"/>
        <end position="239"/>
    </location>
</feature>
<evidence type="ECO:0000256" key="2">
    <source>
        <dbReference type="ARBA" id="ARBA00004141"/>
    </source>
</evidence>
<evidence type="ECO:0000256" key="8">
    <source>
        <dbReference type="ARBA" id="ARBA00023136"/>
    </source>
</evidence>
<feature type="compositionally biased region" description="Low complexity" evidence="11">
    <location>
        <begin position="85"/>
        <end position="140"/>
    </location>
</feature>
<feature type="compositionally biased region" description="Pro residues" evidence="11">
    <location>
        <begin position="142"/>
        <end position="163"/>
    </location>
</feature>
<feature type="compositionally biased region" description="Gly residues" evidence="11">
    <location>
        <begin position="508"/>
        <end position="517"/>
    </location>
</feature>
<evidence type="ECO:0000256" key="5">
    <source>
        <dbReference type="ARBA" id="ARBA00022794"/>
    </source>
</evidence>
<comment type="similarity">
    <text evidence="3">Belongs to the TMEM237 family.</text>
</comment>
<dbReference type="GO" id="GO:0060271">
    <property type="term" value="P:cilium assembly"/>
    <property type="evidence" value="ECO:0007669"/>
    <property type="project" value="TreeGrafter"/>
</dbReference>
<organism evidence="14">
    <name type="scientific">Micromonas pusilla (strain CCMP1545)</name>
    <name type="common">Picoplanktonic green alga</name>
    <dbReference type="NCBI Taxonomy" id="564608"/>
    <lineage>
        <taxon>Eukaryota</taxon>
        <taxon>Viridiplantae</taxon>
        <taxon>Chlorophyta</taxon>
        <taxon>Mamiellophyceae</taxon>
        <taxon>Mamiellales</taxon>
        <taxon>Mamiellaceae</taxon>
        <taxon>Micromonas</taxon>
    </lineage>
</organism>
<evidence type="ECO:0000256" key="9">
    <source>
        <dbReference type="ARBA" id="ARBA00023273"/>
    </source>
</evidence>
<dbReference type="GO" id="GO:0035869">
    <property type="term" value="C:ciliary transition zone"/>
    <property type="evidence" value="ECO:0007669"/>
    <property type="project" value="TreeGrafter"/>
</dbReference>
<dbReference type="Pfam" id="PF15383">
    <property type="entry name" value="TMEM237"/>
    <property type="match status" value="1"/>
</dbReference>
<dbReference type="InterPro" id="IPR029409">
    <property type="entry name" value="TMEM237"/>
</dbReference>
<keyword evidence="14" id="KW-1185">Reference proteome</keyword>
<feature type="transmembrane region" description="Helical" evidence="12">
    <location>
        <begin position="387"/>
        <end position="408"/>
    </location>
</feature>
<protein>
    <submittedName>
        <fullName evidence="13">Predicted protein</fullName>
    </submittedName>
</protein>
<keyword evidence="5" id="KW-0970">Cilium biogenesis/degradation</keyword>
<name>C1MXZ7_MICPC</name>
<feature type="compositionally biased region" description="Pro residues" evidence="11">
    <location>
        <begin position="189"/>
        <end position="202"/>
    </location>
</feature>
<evidence type="ECO:0000256" key="10">
    <source>
        <dbReference type="ARBA" id="ARBA00025631"/>
    </source>
</evidence>
<evidence type="ECO:0000256" key="12">
    <source>
        <dbReference type="SAM" id="Phobius"/>
    </source>
</evidence>
<feature type="region of interest" description="Disordered" evidence="11">
    <location>
        <begin position="495"/>
        <end position="563"/>
    </location>
</feature>
<evidence type="ECO:0000256" key="6">
    <source>
        <dbReference type="ARBA" id="ARBA00022989"/>
    </source>
</evidence>
<dbReference type="PANTHER" id="PTHR28388">
    <property type="entry name" value="TRANSMEMBRANE PROTEIN 237"/>
    <property type="match status" value="1"/>
</dbReference>
<evidence type="ECO:0000256" key="7">
    <source>
        <dbReference type="ARBA" id="ARBA00023069"/>
    </source>
</evidence>
<feature type="compositionally biased region" description="Low complexity" evidence="11">
    <location>
        <begin position="44"/>
        <end position="53"/>
    </location>
</feature>
<evidence type="ECO:0000256" key="11">
    <source>
        <dbReference type="SAM" id="MobiDB-lite"/>
    </source>
</evidence>
<keyword evidence="7" id="KW-0969">Cilium</keyword>
<evidence type="ECO:0000256" key="4">
    <source>
        <dbReference type="ARBA" id="ARBA00022692"/>
    </source>
</evidence>
<feature type="compositionally biased region" description="Gly residues" evidence="11">
    <location>
        <begin position="58"/>
        <end position="69"/>
    </location>
</feature>
<comment type="function">
    <text evidence="10">Component of the transition zone in primary cilia. Required for ciliogenesis.</text>
</comment>
<feature type="transmembrane region" description="Helical" evidence="12">
    <location>
        <begin position="448"/>
        <end position="469"/>
    </location>
</feature>
<dbReference type="KEGG" id="mpp:MICPUCDRAFT_69257"/>
<feature type="transmembrane region" description="Helical" evidence="12">
    <location>
        <begin position="345"/>
        <end position="366"/>
    </location>
</feature>
<evidence type="ECO:0000313" key="13">
    <source>
        <dbReference type="EMBL" id="EEH55247.1"/>
    </source>
</evidence>
<dbReference type="PANTHER" id="PTHR28388:SF1">
    <property type="entry name" value="TRANSMEMBRANE PROTEIN 237"/>
    <property type="match status" value="1"/>
</dbReference>
<proteinExistence type="inferred from homology"/>
<dbReference type="AlphaFoldDB" id="C1MXZ7"/>
<comment type="subcellular location">
    <subcellularLocation>
        <location evidence="1">Cell projection</location>
        <location evidence="1">Cilium</location>
    </subcellularLocation>
    <subcellularLocation>
        <location evidence="2">Membrane</location>
        <topology evidence="2">Multi-pass membrane protein</topology>
    </subcellularLocation>
</comment>
<feature type="region of interest" description="Disordered" evidence="11">
    <location>
        <begin position="247"/>
        <end position="266"/>
    </location>
</feature>
<dbReference type="Proteomes" id="UP000001876">
    <property type="component" value="Unassembled WGS sequence"/>
</dbReference>
<keyword evidence="4 12" id="KW-0812">Transmembrane</keyword>
<reference evidence="13 14" key="1">
    <citation type="journal article" date="2009" name="Science">
        <title>Green evolution and dynamic adaptations revealed by genomes of the marine picoeukaryotes Micromonas.</title>
        <authorList>
            <person name="Worden A.Z."/>
            <person name="Lee J.H."/>
            <person name="Mock T."/>
            <person name="Rouze P."/>
            <person name="Simmons M.P."/>
            <person name="Aerts A.L."/>
            <person name="Allen A.E."/>
            <person name="Cuvelier M.L."/>
            <person name="Derelle E."/>
            <person name="Everett M.V."/>
            <person name="Foulon E."/>
            <person name="Grimwood J."/>
            <person name="Gundlach H."/>
            <person name="Henrissat B."/>
            <person name="Napoli C."/>
            <person name="McDonald S.M."/>
            <person name="Parker M.S."/>
            <person name="Rombauts S."/>
            <person name="Salamov A."/>
            <person name="Von Dassow P."/>
            <person name="Badger J.H."/>
            <person name="Coutinho P.M."/>
            <person name="Demir E."/>
            <person name="Dubchak I."/>
            <person name="Gentemann C."/>
            <person name="Eikrem W."/>
            <person name="Gready J.E."/>
            <person name="John U."/>
            <person name="Lanier W."/>
            <person name="Lindquist E.A."/>
            <person name="Lucas S."/>
            <person name="Mayer K.F."/>
            <person name="Moreau H."/>
            <person name="Not F."/>
            <person name="Otillar R."/>
            <person name="Panaud O."/>
            <person name="Pangilinan J."/>
            <person name="Paulsen I."/>
            <person name="Piegu B."/>
            <person name="Poliakov A."/>
            <person name="Robbens S."/>
            <person name="Schmutz J."/>
            <person name="Toulza E."/>
            <person name="Wyss T."/>
            <person name="Zelensky A."/>
            <person name="Zhou K."/>
            <person name="Armbrust E.V."/>
            <person name="Bhattacharya D."/>
            <person name="Goodenough U.W."/>
            <person name="Van de Peer Y."/>
            <person name="Grigoriev I.V."/>
        </authorList>
    </citation>
    <scope>NUCLEOTIDE SEQUENCE [LARGE SCALE GENOMIC DNA]</scope>
    <source>
        <strain evidence="13 14">CCMP1545</strain>
    </source>
</reference>
<sequence>MVQTSTFSPRLTFNVRSTLRHPQSARIIEPFTDEKRASSIQRVNNAARARPPAHGTMLPGGGFNQGGGAPTPSRPSFPHERRRAAAAAAQQPQNADDAPATTTTTTTTTTTSEAPAAPAPAATTSGGAGSMLAALAASSPEKSPPIPANAAAAPPPPAHPARPPLGDATNDPAAQSRGQELVAAQKARAPPPPPPPPEPEPPIASTYDPSFVDNQSAGYAFDPVTGMLRDPGAPSENAMTRTRVVESGGVGGGFRRVQEDSGGGASDRRALGRAFAMRAAAEDASQGSLRAVAVATQSTVTCLGFFAQGILAGVAATNVFMTYFLDAANLPGGSSNSGFLKYYSPIAVIAQRMFVTLSVISLLASVDKYAKDSLGGFLLQGFAVRRFDALAILCFFLCFLFSVINVPFEDRLYYAYVRVPSWWEYETLAGDFNSDVNTFHGLNFSRCFFALLGFLCVCATTTPAVLDVIERAEELTKVHAGERSFGAKAVYENDEGEMEPPRGFGNTNAGGGGGGGSRTPDRRRSPGGSPTRGSPGGFQWRDNAVAERDGVGRSRYGQGRRGY</sequence>
<dbReference type="RefSeq" id="XP_003060478.1">
    <property type="nucleotide sequence ID" value="XM_003060432.1"/>
</dbReference>
<feature type="transmembrane region" description="Helical" evidence="12">
    <location>
        <begin position="300"/>
        <end position="325"/>
    </location>
</feature>
<keyword evidence="6 12" id="KW-1133">Transmembrane helix</keyword>
<evidence type="ECO:0000256" key="1">
    <source>
        <dbReference type="ARBA" id="ARBA00004138"/>
    </source>
</evidence>
<evidence type="ECO:0000256" key="3">
    <source>
        <dbReference type="ARBA" id="ARBA00008783"/>
    </source>
</evidence>
<keyword evidence="9" id="KW-0966">Cell projection</keyword>